<dbReference type="SUPFAM" id="SSF55298">
    <property type="entry name" value="YjgF-like"/>
    <property type="match status" value="1"/>
</dbReference>
<accession>A0A3B0SFG9</accession>
<protein>
    <submittedName>
        <fullName evidence="1">RidA/YER057c/UK114 superfamily, group 6</fullName>
    </submittedName>
</protein>
<dbReference type="PANTHER" id="PTHR43857:SF1">
    <property type="entry name" value="YJGH FAMILY PROTEIN"/>
    <property type="match status" value="1"/>
</dbReference>
<dbReference type="PANTHER" id="PTHR43857">
    <property type="entry name" value="BLR7761 PROTEIN"/>
    <property type="match status" value="1"/>
</dbReference>
<dbReference type="CDD" id="cd06154">
    <property type="entry name" value="YjgF_YER057c_UK114_like_6"/>
    <property type="match status" value="1"/>
</dbReference>
<dbReference type="InterPro" id="IPR035959">
    <property type="entry name" value="RutC-like_sf"/>
</dbReference>
<gene>
    <name evidence="1" type="ORF">MNBD_ALPHA06-912</name>
</gene>
<reference evidence="1" key="1">
    <citation type="submission" date="2018-06" db="EMBL/GenBank/DDBJ databases">
        <authorList>
            <person name="Zhirakovskaya E."/>
        </authorList>
    </citation>
    <scope>NUCLEOTIDE SEQUENCE</scope>
</reference>
<organism evidence="1">
    <name type="scientific">hydrothermal vent metagenome</name>
    <dbReference type="NCBI Taxonomy" id="652676"/>
    <lineage>
        <taxon>unclassified sequences</taxon>
        <taxon>metagenomes</taxon>
        <taxon>ecological metagenomes</taxon>
    </lineage>
</organism>
<sequence length="129" mass="14309">MSKDARTFSGSPWESQVGYCRAIRRGPHVWVSGTAPVADDGSCFAPGEPYAQAVKCLQIIEQALAKLDVRMEHITRTRMFVTDISQWSAFGRAHGEIFKAHPPATSMLEVKALIDPKMLIEIEAEAFVF</sequence>
<evidence type="ECO:0000313" key="1">
    <source>
        <dbReference type="EMBL" id="VAW01282.1"/>
    </source>
</evidence>
<dbReference type="Gene3D" id="3.30.1330.40">
    <property type="entry name" value="RutC-like"/>
    <property type="match status" value="1"/>
</dbReference>
<dbReference type="EMBL" id="UOEE01000316">
    <property type="protein sequence ID" value="VAW01282.1"/>
    <property type="molecule type" value="Genomic_DNA"/>
</dbReference>
<name>A0A3B0SFG9_9ZZZZ</name>
<dbReference type="Pfam" id="PF01042">
    <property type="entry name" value="Ribonuc_L-PSP"/>
    <property type="match status" value="1"/>
</dbReference>
<dbReference type="AlphaFoldDB" id="A0A3B0SFG9"/>
<dbReference type="InterPro" id="IPR006175">
    <property type="entry name" value="YjgF/YER057c/UK114"/>
</dbReference>
<proteinExistence type="predicted"/>